<proteinExistence type="predicted"/>
<dbReference type="AlphaFoldDB" id="A0A3D8R6M5"/>
<dbReference type="EMBL" id="PDLM01000009">
    <property type="protein sequence ID" value="RDW69647.1"/>
    <property type="molecule type" value="Genomic_DNA"/>
</dbReference>
<protein>
    <submittedName>
        <fullName evidence="2">Uncharacterized protein</fullName>
    </submittedName>
</protein>
<accession>A0A3D8R6M5</accession>
<feature type="region of interest" description="Disordered" evidence="1">
    <location>
        <begin position="73"/>
        <end position="101"/>
    </location>
</feature>
<comment type="caution">
    <text evidence="2">The sequence shown here is derived from an EMBL/GenBank/DDBJ whole genome shotgun (WGS) entry which is preliminary data.</text>
</comment>
<reference evidence="2 3" key="1">
    <citation type="journal article" date="2018" name="IMA Fungus">
        <title>IMA Genome-F 9: Draft genome sequence of Annulohypoxylon stygium, Aspergillus mulundensis, Berkeleyomyces basicola (syn. Thielaviopsis basicola), Ceratocystis smalleyi, two Cercospora beticola strains, Coleophoma cylindrospora, Fusarium fracticaudum, Phialophora cf. hyalina, and Morchella septimelata.</title>
        <authorList>
            <person name="Wingfield B.D."/>
            <person name="Bills G.F."/>
            <person name="Dong Y."/>
            <person name="Huang W."/>
            <person name="Nel W.J."/>
            <person name="Swalarsk-Parry B.S."/>
            <person name="Vaghefi N."/>
            <person name="Wilken P.M."/>
            <person name="An Z."/>
            <person name="de Beer Z.W."/>
            <person name="De Vos L."/>
            <person name="Chen L."/>
            <person name="Duong T.A."/>
            <person name="Gao Y."/>
            <person name="Hammerbacher A."/>
            <person name="Kikkert J.R."/>
            <person name="Li Y."/>
            <person name="Li H."/>
            <person name="Li K."/>
            <person name="Li Q."/>
            <person name="Liu X."/>
            <person name="Ma X."/>
            <person name="Naidoo K."/>
            <person name="Pethybridge S.J."/>
            <person name="Sun J."/>
            <person name="Steenkamp E.T."/>
            <person name="van der Nest M.A."/>
            <person name="van Wyk S."/>
            <person name="Wingfield M.J."/>
            <person name="Xiong C."/>
            <person name="Yue Q."/>
            <person name="Zhang X."/>
        </authorList>
    </citation>
    <scope>NUCLEOTIDE SEQUENCE [LARGE SCALE GENOMIC DNA]</scope>
    <source>
        <strain evidence="2 3">BP6252</strain>
    </source>
</reference>
<organism evidence="2 3">
    <name type="scientific">Coleophoma cylindrospora</name>
    <dbReference type="NCBI Taxonomy" id="1849047"/>
    <lineage>
        <taxon>Eukaryota</taxon>
        <taxon>Fungi</taxon>
        <taxon>Dikarya</taxon>
        <taxon>Ascomycota</taxon>
        <taxon>Pezizomycotina</taxon>
        <taxon>Leotiomycetes</taxon>
        <taxon>Helotiales</taxon>
        <taxon>Dermateaceae</taxon>
        <taxon>Coleophoma</taxon>
    </lineage>
</organism>
<evidence type="ECO:0000256" key="1">
    <source>
        <dbReference type="SAM" id="MobiDB-lite"/>
    </source>
</evidence>
<dbReference type="Proteomes" id="UP000256645">
    <property type="component" value="Unassembled WGS sequence"/>
</dbReference>
<keyword evidence="3" id="KW-1185">Reference proteome</keyword>
<evidence type="ECO:0000313" key="2">
    <source>
        <dbReference type="EMBL" id="RDW69647.1"/>
    </source>
</evidence>
<evidence type="ECO:0000313" key="3">
    <source>
        <dbReference type="Proteomes" id="UP000256645"/>
    </source>
</evidence>
<gene>
    <name evidence="2" type="ORF">BP6252_08667</name>
</gene>
<sequence length="136" mass="15447">MESLEKIRNSQMKDAEASNTNYLALKQDMNHGGYQILLLLEDIKQSTTDLPMNILETILQAQEQQTHTGLVATVDPPSSFLQRPKLQPLQDSSTPPSDLLENHRDKLAMLLNRIESFLPGQDFGLLKAPSYEWWPD</sequence>
<name>A0A3D8R6M5_9HELO</name>